<keyword evidence="4" id="KW-0533">Nickel</keyword>
<comment type="cofactor">
    <cofactor evidence="1">
        <name>Ni(2+)</name>
        <dbReference type="ChEBI" id="CHEBI:49786"/>
    </cofactor>
</comment>
<sequence length="542" mass="59829">MTAVESAASSVDLFVSPLGRVEGDLDVRVTIEDGAVTSAYTEAAMFRGFEIILKGKDPQAGLIVTPRICGICGGSHLYKACYALDTAWATRVPQNATLVRNIAQACETLQSIPRYFYALFAIDLVNKNYASSPMYDEAVRRFAPYVGTSYQKGVVLSGKPVEVYAIFGGQWPHSSFMVPGGVMSAPNLADVTRSTAILNHWRDNWLEAEWLGCSVDRWLEIKTWEDMLAWVDENESQYNSDCGFFIRYARDIGLDEYGGGVGRYISTGTYFEPSLYENPTIDGRNDALIGRSGIYADGAWTPFDHLRVTEDVSHSFFRGDRPLHPWEGETLPLDPVASRKDGKYSWAKSPRYDVPGVGRTPLEAGPLARRVAAGGPNPLGHQDADPLFVDMLAKLGPSVFVRQMARMHEAPKYFKWVTDWLGRLDLGESFYAKPTEHESGKGFGSTEAARGALSDWIVLDNGKIENYQVVTPTAWNIGPRDRDGTLGPIEQAMIGTPIKDMEDPVELGHVARSFDSCLVCTVHAYDGRSGRELSKFVINGMV</sequence>
<dbReference type="InterPro" id="IPR050867">
    <property type="entry name" value="NiFe/NiFeSe_hydrgnase_LSU"/>
</dbReference>
<proteinExistence type="inferred from homology"/>
<dbReference type="Pfam" id="PF00374">
    <property type="entry name" value="NiFeSe_Hases"/>
    <property type="match status" value="2"/>
</dbReference>
<reference evidence="8" key="1">
    <citation type="journal article" date="2019" name="Int. J. Syst. Evol. Microbiol.">
        <title>The Global Catalogue of Microorganisms (GCM) 10K type strain sequencing project: providing services to taxonomists for standard genome sequencing and annotation.</title>
        <authorList>
            <consortium name="The Broad Institute Genomics Platform"/>
            <consortium name="The Broad Institute Genome Sequencing Center for Infectious Disease"/>
            <person name="Wu L."/>
            <person name="Ma J."/>
        </authorList>
    </citation>
    <scope>NUCLEOTIDE SEQUENCE [LARGE SCALE GENOMIC DNA]</scope>
    <source>
        <strain evidence="8">JCM 17688</strain>
    </source>
</reference>
<dbReference type="InterPro" id="IPR001501">
    <property type="entry name" value="Ni-dep_hyd_lsu"/>
</dbReference>
<evidence type="ECO:0000256" key="1">
    <source>
        <dbReference type="ARBA" id="ARBA00001967"/>
    </source>
</evidence>
<dbReference type="SUPFAM" id="SSF56762">
    <property type="entry name" value="HydB/Nqo4-like"/>
    <property type="match status" value="1"/>
</dbReference>
<comment type="subcellular location">
    <subcellularLocation>
        <location evidence="2">Cell envelope</location>
    </subcellularLocation>
</comment>
<dbReference type="PROSITE" id="PS00507">
    <property type="entry name" value="NI_HGENASE_L_1"/>
    <property type="match status" value="1"/>
</dbReference>
<dbReference type="RefSeq" id="WP_344998671.1">
    <property type="nucleotide sequence ID" value="NZ_BAABFR010000069.1"/>
</dbReference>
<keyword evidence="6" id="KW-0560">Oxidoreductase</keyword>
<evidence type="ECO:0000313" key="7">
    <source>
        <dbReference type="EMBL" id="GAA4399362.1"/>
    </source>
</evidence>
<dbReference type="InterPro" id="IPR018194">
    <property type="entry name" value="Ni-dep_hyd_lsu_Ni_BS"/>
</dbReference>
<evidence type="ECO:0000313" key="8">
    <source>
        <dbReference type="Proteomes" id="UP001500635"/>
    </source>
</evidence>
<gene>
    <name evidence="7" type="ORF">GCM10023147_36610</name>
</gene>
<dbReference type="EMBL" id="BAABFR010000069">
    <property type="protein sequence ID" value="GAA4399362.1"/>
    <property type="molecule type" value="Genomic_DNA"/>
</dbReference>
<protein>
    <submittedName>
        <fullName evidence="7">Nickel-dependent hydrogenase large subunit</fullName>
    </submittedName>
</protein>
<dbReference type="InterPro" id="IPR029014">
    <property type="entry name" value="NiFe-Hase_large"/>
</dbReference>
<dbReference type="Proteomes" id="UP001500635">
    <property type="component" value="Unassembled WGS sequence"/>
</dbReference>
<keyword evidence="5" id="KW-0479">Metal-binding</keyword>
<dbReference type="Gene3D" id="1.10.645.10">
    <property type="entry name" value="Cytochrome-c3 Hydrogenase, chain B"/>
    <property type="match status" value="1"/>
</dbReference>
<organism evidence="7 8">
    <name type="scientific">Tsukamurella soli</name>
    <dbReference type="NCBI Taxonomy" id="644556"/>
    <lineage>
        <taxon>Bacteria</taxon>
        <taxon>Bacillati</taxon>
        <taxon>Actinomycetota</taxon>
        <taxon>Actinomycetes</taxon>
        <taxon>Mycobacteriales</taxon>
        <taxon>Tsukamurellaceae</taxon>
        <taxon>Tsukamurella</taxon>
    </lineage>
</organism>
<evidence type="ECO:0000256" key="2">
    <source>
        <dbReference type="ARBA" id="ARBA00004196"/>
    </source>
</evidence>
<keyword evidence="8" id="KW-1185">Reference proteome</keyword>
<comment type="caution">
    <text evidence="7">The sequence shown here is derived from an EMBL/GenBank/DDBJ whole genome shotgun (WGS) entry which is preliminary data.</text>
</comment>
<evidence type="ECO:0000256" key="4">
    <source>
        <dbReference type="ARBA" id="ARBA00022596"/>
    </source>
</evidence>
<evidence type="ECO:0000256" key="3">
    <source>
        <dbReference type="ARBA" id="ARBA00009292"/>
    </source>
</evidence>
<accession>A0ABP8K1J9</accession>
<evidence type="ECO:0000256" key="6">
    <source>
        <dbReference type="ARBA" id="ARBA00023002"/>
    </source>
</evidence>
<dbReference type="PANTHER" id="PTHR42958">
    <property type="entry name" value="HYDROGENASE-2 LARGE CHAIN"/>
    <property type="match status" value="1"/>
</dbReference>
<name>A0ABP8K1J9_9ACTN</name>
<evidence type="ECO:0000256" key="5">
    <source>
        <dbReference type="ARBA" id="ARBA00022723"/>
    </source>
</evidence>
<comment type="similarity">
    <text evidence="3">Belongs to the [NiFe]/[NiFeSe] hydrogenase large subunit family.</text>
</comment>
<dbReference type="PANTHER" id="PTHR42958:SF4">
    <property type="entry name" value="HYDROGENASE EXPRESSION_FORMATION PROTEIN HUPK"/>
    <property type="match status" value="1"/>
</dbReference>